<feature type="transmembrane region" description="Helical" evidence="1">
    <location>
        <begin position="144"/>
        <end position="162"/>
    </location>
</feature>
<dbReference type="Proteomes" id="UP000185713">
    <property type="component" value="Unassembled WGS sequence"/>
</dbReference>
<dbReference type="AlphaFoldDB" id="A0A1L9C3E2"/>
<dbReference type="Proteomes" id="UP000278252">
    <property type="component" value="Unassembled WGS sequence"/>
</dbReference>
<dbReference type="EMBL" id="RJJH01000012">
    <property type="protein sequence ID" value="RNI10210.1"/>
    <property type="molecule type" value="Genomic_DNA"/>
</dbReference>
<feature type="transmembrane region" description="Helical" evidence="1">
    <location>
        <begin position="210"/>
        <end position="229"/>
    </location>
</feature>
<keyword evidence="1" id="KW-1133">Transmembrane helix</keyword>
<keyword evidence="1" id="KW-0812">Transmembrane</keyword>
<sequence length="230" mass="24391">MIEDIKETTKEVIQAVLPLTVAVFFLMVIIGMNHDMFLSFFMGSLLVILGMILFLLGVKTGMLPIGESIGSELSKHNSLLFILGSAFILSFMATVAEPDVRVLSSMIDSVSEDSISRNVLILSIASGVGFFVAVSMLRIAYGVPIKYLFTVGYLIILVLSFFTNPDYLAIAYDAGGVTTGPMTVPIILALGIGTVSVLGDKSALTEGFGLIGLASIGPILSVMLLGVFVP</sequence>
<reference evidence="2 5" key="1">
    <citation type="submission" date="2014-12" db="EMBL/GenBank/DDBJ databases">
        <title>The genome sequence of Methanohalophilus portucalensis strain FDF1.</title>
        <authorList>
            <person name="Lai M.-C."/>
            <person name="Lai S.-J."/>
        </authorList>
    </citation>
    <scope>NUCLEOTIDE SEQUENCE [LARGE SCALE GENOMIC DNA]</scope>
    <source>
        <strain evidence="2 5">FDF-1</strain>
    </source>
</reference>
<evidence type="ECO:0000313" key="7">
    <source>
        <dbReference type="Proteomes" id="UP000278252"/>
    </source>
</evidence>
<protein>
    <submittedName>
        <fullName evidence="3">DUF1538 domain-containing protein</fullName>
    </submittedName>
</protein>
<dbReference type="STRING" id="523843.SAMN06264941_1314"/>
<evidence type="ECO:0000313" key="6">
    <source>
        <dbReference type="Proteomes" id="UP000193969"/>
    </source>
</evidence>
<keyword evidence="1" id="KW-0472">Membrane</keyword>
<dbReference type="Pfam" id="PF07556">
    <property type="entry name" value="DUF1538"/>
    <property type="match status" value="1"/>
</dbReference>
<evidence type="ECO:0000313" key="4">
    <source>
        <dbReference type="EMBL" id="SMH38981.1"/>
    </source>
</evidence>
<name>A0A1L9C3E2_9EURY</name>
<evidence type="ECO:0000313" key="3">
    <source>
        <dbReference type="EMBL" id="RNI10210.1"/>
    </source>
</evidence>
<dbReference type="RefSeq" id="WP_072360664.1">
    <property type="nucleotide sequence ID" value="NZ_FXBN01000002.1"/>
</dbReference>
<feature type="transmembrane region" description="Helical" evidence="1">
    <location>
        <begin position="116"/>
        <end position="137"/>
    </location>
</feature>
<keyword evidence="6" id="KW-1185">Reference proteome</keyword>
<evidence type="ECO:0000313" key="5">
    <source>
        <dbReference type="Proteomes" id="UP000185713"/>
    </source>
</evidence>
<reference evidence="6" key="3">
    <citation type="submission" date="2017-04" db="EMBL/GenBank/DDBJ databases">
        <authorList>
            <person name="Varghese N."/>
            <person name="Submissions S."/>
        </authorList>
    </citation>
    <scope>NUCLEOTIDE SEQUENCE [LARGE SCALE GENOMIC DNA]</scope>
    <source>
        <strain evidence="6">FDF-1</strain>
    </source>
</reference>
<dbReference type="EMBL" id="FXBN01000002">
    <property type="protein sequence ID" value="SMH38981.1"/>
    <property type="molecule type" value="Genomic_DNA"/>
</dbReference>
<organism evidence="2 5">
    <name type="scientific">Methanohalophilus portucalensis FDF-1</name>
    <dbReference type="NCBI Taxonomy" id="523843"/>
    <lineage>
        <taxon>Archaea</taxon>
        <taxon>Methanobacteriati</taxon>
        <taxon>Methanobacteriota</taxon>
        <taxon>Stenosarchaea group</taxon>
        <taxon>Methanomicrobia</taxon>
        <taxon>Methanosarcinales</taxon>
        <taxon>Methanosarcinaceae</taxon>
        <taxon>Methanohalophilus</taxon>
    </lineage>
</organism>
<dbReference type="EMBL" id="JWTK01000004">
    <property type="protein sequence ID" value="OJH49052.1"/>
    <property type="molecule type" value="Genomic_DNA"/>
</dbReference>
<reference evidence="3 7" key="4">
    <citation type="submission" date="2018-10" db="EMBL/GenBank/DDBJ databases">
        <title>Cultivation of a novel Methanohalophilus strain from Kebrit Deep of the Red Sea and a genomic comparison of members of the genus Methanohalophilus.</title>
        <authorList>
            <person name="Guan Y."/>
            <person name="Ngugi D.K."/>
            <person name="Stingl U."/>
        </authorList>
    </citation>
    <scope>NUCLEOTIDE SEQUENCE [LARGE SCALE GENOMIC DNA]</scope>
    <source>
        <strain evidence="3 7">DSM 7471</strain>
    </source>
</reference>
<dbReference type="OrthoDB" id="136485at2157"/>
<reference evidence="4" key="2">
    <citation type="submission" date="2017-04" db="EMBL/GenBank/DDBJ databases">
        <authorList>
            <person name="Afonso C.L."/>
            <person name="Miller P.J."/>
            <person name="Scott M.A."/>
            <person name="Spackman E."/>
            <person name="Goraichik I."/>
            <person name="Dimitrov K.M."/>
            <person name="Suarez D.L."/>
            <person name="Swayne D.E."/>
        </authorList>
    </citation>
    <scope>NUCLEOTIDE SEQUENCE [LARGE SCALE GENOMIC DNA]</scope>
    <source>
        <strain evidence="4">FDF-1</strain>
    </source>
</reference>
<dbReference type="Proteomes" id="UP000193969">
    <property type="component" value="Unassembled WGS sequence"/>
</dbReference>
<feature type="transmembrane region" description="Helical" evidence="1">
    <location>
        <begin position="182"/>
        <end position="198"/>
    </location>
</feature>
<feature type="transmembrane region" description="Helical" evidence="1">
    <location>
        <begin position="79"/>
        <end position="96"/>
    </location>
</feature>
<feature type="transmembrane region" description="Helical" evidence="1">
    <location>
        <begin position="12"/>
        <end position="30"/>
    </location>
</feature>
<proteinExistence type="predicted"/>
<feature type="transmembrane region" description="Helical" evidence="1">
    <location>
        <begin position="36"/>
        <end position="58"/>
    </location>
</feature>
<gene>
    <name evidence="3" type="ORF">EFE41_07380</name>
    <name evidence="2" type="ORF">MPF_1554</name>
    <name evidence="4" type="ORF">SAMN06264941_1314</name>
</gene>
<dbReference type="InterPro" id="IPR011435">
    <property type="entry name" value="UmpAB"/>
</dbReference>
<accession>A0A1L9C3E2</accession>
<evidence type="ECO:0000256" key="1">
    <source>
        <dbReference type="SAM" id="Phobius"/>
    </source>
</evidence>
<evidence type="ECO:0000313" key="2">
    <source>
        <dbReference type="EMBL" id="OJH49052.1"/>
    </source>
</evidence>